<dbReference type="RefSeq" id="WP_159764308.1">
    <property type="nucleotide sequence ID" value="NZ_WUUT01000004.1"/>
</dbReference>
<dbReference type="EMBL" id="WUUT01000004">
    <property type="protein sequence ID" value="MXR52176.1"/>
    <property type="molecule type" value="Genomic_DNA"/>
</dbReference>
<sequence>MESRRTVVHSCLAAVTLGIAGCTGGPSETDDEPEQSAEELERLRAGDRVLNSSFPMEIYEPDTDTRLVQIHWHGKLSNSHWHQQPLDVPLDRWKTYEMRALDRDGQVIQLGASQPLQLSMRKSPETAADLLDSSIDGNLIDLRGRDRGRGAYAFQLVSGEQVEWESPLLQLSVE</sequence>
<keyword evidence="2" id="KW-1185">Reference proteome</keyword>
<evidence type="ECO:0008006" key="3">
    <source>
        <dbReference type="Google" id="ProtNLM"/>
    </source>
</evidence>
<evidence type="ECO:0000313" key="1">
    <source>
        <dbReference type="EMBL" id="MXR52176.1"/>
    </source>
</evidence>
<reference evidence="1 2" key="1">
    <citation type="submission" date="2019-12" db="EMBL/GenBank/DDBJ databases">
        <title>Isolation and characterization of three novel carbon monoxide-oxidizing members of Halobacteria from salione crusts and soils.</title>
        <authorList>
            <person name="Myers M.R."/>
            <person name="King G.M."/>
        </authorList>
    </citation>
    <scope>NUCLEOTIDE SEQUENCE [LARGE SCALE GENOMIC DNA]</scope>
    <source>
        <strain evidence="1 2">WSH3</strain>
    </source>
</reference>
<dbReference type="OrthoDB" id="242689at2157"/>
<organism evidence="1 2">
    <name type="scientific">Halovenus carboxidivorans</name>
    <dbReference type="NCBI Taxonomy" id="2692199"/>
    <lineage>
        <taxon>Archaea</taxon>
        <taxon>Methanobacteriati</taxon>
        <taxon>Methanobacteriota</taxon>
        <taxon>Stenosarchaea group</taxon>
        <taxon>Halobacteria</taxon>
        <taxon>Halobacteriales</taxon>
        <taxon>Haloarculaceae</taxon>
        <taxon>Halovenus</taxon>
    </lineage>
</organism>
<dbReference type="PROSITE" id="PS51257">
    <property type="entry name" value="PROKAR_LIPOPROTEIN"/>
    <property type="match status" value="1"/>
</dbReference>
<proteinExistence type="predicted"/>
<protein>
    <recommendedName>
        <fullName evidence="3">Lipoprotein</fullName>
    </recommendedName>
</protein>
<name>A0A6B0T7J1_9EURY</name>
<comment type="caution">
    <text evidence="1">The sequence shown here is derived from an EMBL/GenBank/DDBJ whole genome shotgun (WGS) entry which is preliminary data.</text>
</comment>
<dbReference type="Proteomes" id="UP000466535">
    <property type="component" value="Unassembled WGS sequence"/>
</dbReference>
<accession>A0A6B0T7J1</accession>
<evidence type="ECO:0000313" key="2">
    <source>
        <dbReference type="Proteomes" id="UP000466535"/>
    </source>
</evidence>
<dbReference type="AlphaFoldDB" id="A0A6B0T7J1"/>
<gene>
    <name evidence="1" type="ORF">GRX03_11260</name>
</gene>